<feature type="region of interest" description="Disordered" evidence="1">
    <location>
        <begin position="1"/>
        <end position="187"/>
    </location>
</feature>
<keyword evidence="3" id="KW-1185">Reference proteome</keyword>
<feature type="compositionally biased region" description="Low complexity" evidence="1">
    <location>
        <begin position="304"/>
        <end position="330"/>
    </location>
</feature>
<proteinExistence type="predicted"/>
<protein>
    <recommendedName>
        <fullName evidence="4">EH domain-containing protein</fullName>
    </recommendedName>
</protein>
<feature type="region of interest" description="Disordered" evidence="1">
    <location>
        <begin position="353"/>
        <end position="418"/>
    </location>
</feature>
<feature type="compositionally biased region" description="Low complexity" evidence="1">
    <location>
        <begin position="353"/>
        <end position="364"/>
    </location>
</feature>
<dbReference type="EMBL" id="BRPK01000002">
    <property type="protein sequence ID" value="GLB34768.1"/>
    <property type="molecule type" value="Genomic_DNA"/>
</dbReference>
<dbReference type="AlphaFoldDB" id="A0A9P3PF42"/>
<evidence type="ECO:0000313" key="3">
    <source>
        <dbReference type="Proteomes" id="UP001063166"/>
    </source>
</evidence>
<feature type="compositionally biased region" description="Polar residues" evidence="1">
    <location>
        <begin position="107"/>
        <end position="117"/>
    </location>
</feature>
<gene>
    <name evidence="2" type="ORF">LshimejAT787_0203330</name>
</gene>
<feature type="compositionally biased region" description="Polar residues" evidence="1">
    <location>
        <begin position="397"/>
        <end position="408"/>
    </location>
</feature>
<dbReference type="Proteomes" id="UP001063166">
    <property type="component" value="Unassembled WGS sequence"/>
</dbReference>
<evidence type="ECO:0000256" key="1">
    <source>
        <dbReference type="SAM" id="MobiDB-lite"/>
    </source>
</evidence>
<dbReference type="SUPFAM" id="SSF47473">
    <property type="entry name" value="EF-hand"/>
    <property type="match status" value="1"/>
</dbReference>
<name>A0A9P3PF42_LYOSH</name>
<feature type="compositionally biased region" description="Low complexity" evidence="1">
    <location>
        <begin position="561"/>
        <end position="575"/>
    </location>
</feature>
<organism evidence="2 3">
    <name type="scientific">Lyophyllum shimeji</name>
    <name type="common">Hon-shimeji</name>
    <name type="synonym">Tricholoma shimeji</name>
    <dbReference type="NCBI Taxonomy" id="47721"/>
    <lineage>
        <taxon>Eukaryota</taxon>
        <taxon>Fungi</taxon>
        <taxon>Dikarya</taxon>
        <taxon>Basidiomycota</taxon>
        <taxon>Agaricomycotina</taxon>
        <taxon>Agaricomycetes</taxon>
        <taxon>Agaricomycetidae</taxon>
        <taxon>Agaricales</taxon>
        <taxon>Tricholomatineae</taxon>
        <taxon>Lyophyllaceae</taxon>
        <taxon>Lyophyllum</taxon>
    </lineage>
</organism>
<dbReference type="Gene3D" id="1.10.238.10">
    <property type="entry name" value="EF-hand"/>
    <property type="match status" value="1"/>
</dbReference>
<sequence length="588" mass="62573">MPSAALQSRISAFEAVATPSSPPTFPSRSLPRKPQSAGRAFEPPVQPPYTPRKSTPASPSPSPPNLGRKTSLIDLKDWIVDDGPSSPQTNGSKLHSGIANGKDKGRTPTQQGLTSKKQLVAPLINLESPPRPKPKGSPTLGAKAPPLPPRKPSYTSLKSVASSASGASNGASGSPRLPHRSDTLTVDHTYPPLKIDAHFRSRNGSGHAPASSISSFQSVSLSSDTDPSTPGSVSSHFIATYPVDFEHEQKFGSEADSISLGESYEEVSTPSMASPVTEQIISHDWEKAMAKRKAVPPKLPQRPSATASSSSSSIKAGLKSSPKRQSSSYSTPGSPGFRASMASVASVSSICSSSTMANGTTGRRAPPPPPSRSSDRSSIQSTTTSHSVSSNYSLSSQGHNGRSLNNLHLKTKRPTPVPAAARARYESVFNTNVIQQRRAEKQKANEKPALLSPAEARGTRRAAGWRGLSVDLITGGHDVPARATKDEDDDVSNVVEPADKLAGHLIKTIWRRSRLGRTRLMEIWNECDPGGTGALTRDAFVKGMWRIDEELRRAQTQALKSTSSTSLGSLRGNGRFKPLLQKPKPILR</sequence>
<feature type="region of interest" description="Disordered" evidence="1">
    <location>
        <begin position="288"/>
        <end position="339"/>
    </location>
</feature>
<dbReference type="OrthoDB" id="10045710at2759"/>
<feature type="compositionally biased region" description="Low complexity" evidence="1">
    <location>
        <begin position="376"/>
        <end position="396"/>
    </location>
</feature>
<evidence type="ECO:0008006" key="4">
    <source>
        <dbReference type="Google" id="ProtNLM"/>
    </source>
</evidence>
<evidence type="ECO:0000313" key="2">
    <source>
        <dbReference type="EMBL" id="GLB34768.1"/>
    </source>
</evidence>
<dbReference type="InterPro" id="IPR011992">
    <property type="entry name" value="EF-hand-dom_pair"/>
</dbReference>
<feature type="compositionally biased region" description="Low complexity" evidence="1">
    <location>
        <begin position="159"/>
        <end position="174"/>
    </location>
</feature>
<feature type="compositionally biased region" description="Polar residues" evidence="1">
    <location>
        <begin position="1"/>
        <end position="10"/>
    </location>
</feature>
<feature type="region of interest" description="Disordered" evidence="1">
    <location>
        <begin position="557"/>
        <end position="588"/>
    </location>
</feature>
<accession>A0A9P3PF42</accession>
<comment type="caution">
    <text evidence="2">The sequence shown here is derived from an EMBL/GenBank/DDBJ whole genome shotgun (WGS) entry which is preliminary data.</text>
</comment>
<reference evidence="2" key="1">
    <citation type="submission" date="2022-07" db="EMBL/GenBank/DDBJ databases">
        <title>The genome of Lyophyllum shimeji provides insight into the initial evolution of ectomycorrhizal fungal genome.</title>
        <authorList>
            <person name="Kobayashi Y."/>
            <person name="Shibata T."/>
            <person name="Hirakawa H."/>
            <person name="Shigenobu S."/>
            <person name="Nishiyama T."/>
            <person name="Yamada A."/>
            <person name="Hasebe M."/>
            <person name="Kawaguchi M."/>
        </authorList>
    </citation>
    <scope>NUCLEOTIDE SEQUENCE</scope>
    <source>
        <strain evidence="2">AT787</strain>
    </source>
</reference>